<evidence type="ECO:0000313" key="2">
    <source>
        <dbReference type="Proteomes" id="UP000054544"/>
    </source>
</evidence>
<dbReference type="Proteomes" id="UP000054544">
    <property type="component" value="Unassembled WGS sequence"/>
</dbReference>
<gene>
    <name evidence="1" type="ORF">H634G_11093</name>
</gene>
<dbReference type="CDD" id="cd22997">
    <property type="entry name" value="GT_LH"/>
    <property type="match status" value="1"/>
</dbReference>
<dbReference type="OrthoDB" id="4697938at2759"/>
<name>A0A0D9NIU2_METAN</name>
<organism evidence="1 2">
    <name type="scientific">Metarhizium anisopliae BRIP 53293</name>
    <dbReference type="NCBI Taxonomy" id="1291518"/>
    <lineage>
        <taxon>Eukaryota</taxon>
        <taxon>Fungi</taxon>
        <taxon>Dikarya</taxon>
        <taxon>Ascomycota</taxon>
        <taxon>Pezizomycotina</taxon>
        <taxon>Sordariomycetes</taxon>
        <taxon>Hypocreomycetidae</taxon>
        <taxon>Hypocreales</taxon>
        <taxon>Clavicipitaceae</taxon>
        <taxon>Metarhizium</taxon>
    </lineage>
</organism>
<sequence>MSRLLCLLQHPSSGKRGMDSEIQDGGQLEIAISETDIAGALDLAGHEQQRLSPVPAHDTRYYFSVHFSTHRAAAEIAVAVLTLKDSSNVLFRPKLRYTICCDAAPEDEFKRRFQAVYDVLIRPIQWKFDKESQRVARPPYHPQTTEASCHEIALFGLQHLRQSGRRVKKRKRTYRPTSQRVAADIVQTLRQGGPQFPVLPFPICNTTVTQEETLEQRVRFTEDLWNLGTGQQAYKIISWANRFYSSCMRRLLRRKKHIPGDRVKDRAAQASCSINSIVNALSMENESEVCLCSSLVYSGFGKLSYNLTALKTSNDRDKFSRGVVEELRGKLPTASVSDLVFHAPAVVAFLWKERYGVICEDLGAPKLARYDLSNRVIKVGTEGLYTYAVYFGDNILQYADYGFSQSIALEKQQVHLLVPANQANSRLCRTLMSAIVNDYPPPIIINWGLKEGNPSMNGYDMTTGKNWGVLKYLRKLPPEADKDLIIMVDAHDVVFQLPLEIVLQRYSAIRDKGAALLIEQHVAEQVQRHSRAKKIIMGAKKFCWPLDHKDPACWAAPPSPLRDDMYGERTDQETDLNRPRWLNSGTIMGPVGDLRKLYERAHLLWTAYNTWGGDQDYFSNIYGRQELSRQVLRGSKEWIFGFGEAFEEKDLTWPLITIWASI</sequence>
<dbReference type="PANTHER" id="PTHR36587">
    <property type="entry name" value="EXPRESSION SITE-ASSOCIATED GENE 3 (ESAG3)-LIKE PROTEIN"/>
    <property type="match status" value="1"/>
</dbReference>
<protein>
    <submittedName>
        <fullName evidence="1">Uncharacterized protein</fullName>
    </submittedName>
</protein>
<reference evidence="2" key="1">
    <citation type="journal article" date="2014" name="BMC Genomics">
        <title>The genome sequence of the biocontrol fungus Metarhizium anisopliae and comparative genomics of Metarhizium species.</title>
        <authorList>
            <person name="Pattemore J.A."/>
            <person name="Hane J.K."/>
            <person name="Williams A.H."/>
            <person name="Wilson B.A."/>
            <person name="Stodart B.J."/>
            <person name="Ash G.J."/>
        </authorList>
    </citation>
    <scope>NUCLEOTIDE SEQUENCE [LARGE SCALE GENOMIC DNA]</scope>
    <source>
        <strain evidence="2">BRIP 53293</strain>
    </source>
</reference>
<dbReference type="AlphaFoldDB" id="A0A0D9NIU2"/>
<dbReference type="PANTHER" id="PTHR36587:SF2">
    <property type="entry name" value="EXPRESSION SITE-ASSOCIATED GENE 3 (ESAG3)-LIKE PROTEIN"/>
    <property type="match status" value="1"/>
</dbReference>
<evidence type="ECO:0000313" key="1">
    <source>
        <dbReference type="EMBL" id="KJK73628.1"/>
    </source>
</evidence>
<dbReference type="EMBL" id="KE384792">
    <property type="protein sequence ID" value="KJK73628.1"/>
    <property type="molecule type" value="Genomic_DNA"/>
</dbReference>
<proteinExistence type="predicted"/>
<keyword evidence="2" id="KW-1185">Reference proteome</keyword>
<accession>A0A0D9NIU2</accession>